<keyword evidence="3" id="KW-0812">Transmembrane</keyword>
<evidence type="ECO:0000256" key="3">
    <source>
        <dbReference type="SAM" id="Phobius"/>
    </source>
</evidence>
<evidence type="ECO:0008006" key="6">
    <source>
        <dbReference type="Google" id="ProtNLM"/>
    </source>
</evidence>
<dbReference type="EMBL" id="BQXH01000013">
    <property type="protein sequence ID" value="GKS81811.1"/>
    <property type="molecule type" value="Genomic_DNA"/>
</dbReference>
<keyword evidence="5" id="KW-1185">Reference proteome</keyword>
<feature type="region of interest" description="Disordered" evidence="2">
    <location>
        <begin position="109"/>
        <end position="143"/>
    </location>
</feature>
<keyword evidence="3" id="KW-0472">Membrane</keyword>
<proteinExistence type="predicted"/>
<accession>A0ABQ5JIT2</accession>
<comment type="caution">
    <text evidence="4">The sequence shown here is derived from an EMBL/GenBank/DDBJ whole genome shotgun (WGS) entry which is preliminary data.</text>
</comment>
<feature type="transmembrane region" description="Helical" evidence="3">
    <location>
        <begin position="152"/>
        <end position="172"/>
    </location>
</feature>
<sequence length="301" mass="33923">MKPEVTVSKDLISIDTKTALTGEDVLHLTNATAIDDRTGQDLTGKLLVNMASVKFGQAGMYDATISMLDENGNLQPLRQISIKISAASEANTDLTQPTRRQSVQLVQAPVQPQPVQQQPVQPTQQQPAQTNQTAPAPKEKPRKKKKGWFKKLFWALVAVLAIYVVWSGVSYYQTRQKIADQGTQIAELQRKNDSLGDQVDTANTQIKELRQNYKKTKNAVKNYQRDEDTYRQEYLNQMQQVSQSLATLKQQLDNQTQQSGIVYSILNGRLDNLQTTVNQMVSAQSADQAQRILNNYKWWQG</sequence>
<evidence type="ECO:0000256" key="2">
    <source>
        <dbReference type="SAM" id="MobiDB-lite"/>
    </source>
</evidence>
<dbReference type="RefSeq" id="WP_244055553.1">
    <property type="nucleotide sequence ID" value="NZ_BQXH01000013.1"/>
</dbReference>
<dbReference type="Proteomes" id="UP001055149">
    <property type="component" value="Unassembled WGS sequence"/>
</dbReference>
<feature type="compositionally biased region" description="Low complexity" evidence="2">
    <location>
        <begin position="109"/>
        <end position="136"/>
    </location>
</feature>
<keyword evidence="1" id="KW-0175">Coiled coil</keyword>
<organism evidence="4 5">
    <name type="scientific">Ligilactobacillus pabuli</name>
    <dbReference type="NCBI Taxonomy" id="2886039"/>
    <lineage>
        <taxon>Bacteria</taxon>
        <taxon>Bacillati</taxon>
        <taxon>Bacillota</taxon>
        <taxon>Bacilli</taxon>
        <taxon>Lactobacillales</taxon>
        <taxon>Lactobacillaceae</taxon>
        <taxon>Ligilactobacillus</taxon>
    </lineage>
</organism>
<evidence type="ECO:0000313" key="4">
    <source>
        <dbReference type="EMBL" id="GKS81811.1"/>
    </source>
</evidence>
<reference evidence="4" key="1">
    <citation type="journal article" date="2022" name="Int. J. Syst. Evol. Microbiol.">
        <title>A novel species of lactic acid bacteria, Ligilactobacillus pabuli sp. nov., isolated from alfalfa silage.</title>
        <authorList>
            <person name="Tohno M."/>
            <person name="Tanizawa Y."/>
            <person name="Sawada H."/>
            <person name="Sakamoto M."/>
            <person name="Ohkuma M."/>
            <person name="Kobayashi H."/>
        </authorList>
    </citation>
    <scope>NUCLEOTIDE SEQUENCE</scope>
    <source>
        <strain evidence="4">AF129</strain>
    </source>
</reference>
<evidence type="ECO:0000256" key="1">
    <source>
        <dbReference type="SAM" id="Coils"/>
    </source>
</evidence>
<name>A0ABQ5JIT2_9LACO</name>
<evidence type="ECO:0000313" key="5">
    <source>
        <dbReference type="Proteomes" id="UP001055149"/>
    </source>
</evidence>
<protein>
    <recommendedName>
        <fullName evidence="6">DUF5011 domain-containing protein</fullName>
    </recommendedName>
</protein>
<keyword evidence="3" id="KW-1133">Transmembrane helix</keyword>
<feature type="coiled-coil region" evidence="1">
    <location>
        <begin position="185"/>
        <end position="258"/>
    </location>
</feature>
<gene>
    <name evidence="4" type="ORF">LPAF129_14970</name>
</gene>